<dbReference type="Gene3D" id="3.30.200.20">
    <property type="entry name" value="Phosphorylase Kinase, domain 1"/>
    <property type="match status" value="1"/>
</dbReference>
<feature type="binding site" evidence="6">
    <location>
        <position position="198"/>
    </location>
    <ligand>
        <name>ATP</name>
        <dbReference type="ChEBI" id="CHEBI:30616"/>
    </ligand>
</feature>
<feature type="compositionally biased region" description="Basic and acidic residues" evidence="7">
    <location>
        <begin position="73"/>
        <end position="103"/>
    </location>
</feature>
<comment type="caution">
    <text evidence="9">The sequence shown here is derived from an EMBL/GenBank/DDBJ whole genome shotgun (WGS) entry which is preliminary data.</text>
</comment>
<proteinExistence type="predicted"/>
<dbReference type="SMART" id="SM00220">
    <property type="entry name" value="S_TKc"/>
    <property type="match status" value="1"/>
</dbReference>
<dbReference type="CDD" id="cd14134">
    <property type="entry name" value="PKc_CLK"/>
    <property type="match status" value="1"/>
</dbReference>
<dbReference type="InterPro" id="IPR051175">
    <property type="entry name" value="CLK_kinases"/>
</dbReference>
<keyword evidence="5 6" id="KW-0067">ATP-binding</keyword>
<evidence type="ECO:0000256" key="7">
    <source>
        <dbReference type="SAM" id="MobiDB-lite"/>
    </source>
</evidence>
<dbReference type="GO" id="GO:0005524">
    <property type="term" value="F:ATP binding"/>
    <property type="evidence" value="ECO:0007669"/>
    <property type="project" value="UniProtKB-UniRule"/>
</dbReference>
<dbReference type="SUPFAM" id="SSF56112">
    <property type="entry name" value="Protein kinase-like (PK-like)"/>
    <property type="match status" value="1"/>
</dbReference>
<dbReference type="AlphaFoldDB" id="A0A2H6KGP3"/>
<evidence type="ECO:0000313" key="9">
    <source>
        <dbReference type="EMBL" id="GBE62154.1"/>
    </source>
</evidence>
<accession>A0A2H6KGP3</accession>
<feature type="compositionally biased region" description="Basic and acidic residues" evidence="7">
    <location>
        <begin position="26"/>
        <end position="39"/>
    </location>
</feature>
<dbReference type="PROSITE" id="PS00107">
    <property type="entry name" value="PROTEIN_KINASE_ATP"/>
    <property type="match status" value="1"/>
</dbReference>
<dbReference type="RefSeq" id="XP_028868397.1">
    <property type="nucleotide sequence ID" value="XM_029012564.1"/>
</dbReference>
<dbReference type="PANTHER" id="PTHR45646">
    <property type="entry name" value="SERINE/THREONINE-PROTEIN KINASE DOA-RELATED"/>
    <property type="match status" value="1"/>
</dbReference>
<dbReference type="InterPro" id="IPR000719">
    <property type="entry name" value="Prot_kinase_dom"/>
</dbReference>
<feature type="compositionally biased region" description="Basic residues" evidence="7">
    <location>
        <begin position="122"/>
        <end position="140"/>
    </location>
</feature>
<keyword evidence="1" id="KW-0723">Serine/threonine-protein kinase</keyword>
<organism evidence="9 10">
    <name type="scientific">Babesia ovata</name>
    <dbReference type="NCBI Taxonomy" id="189622"/>
    <lineage>
        <taxon>Eukaryota</taxon>
        <taxon>Sar</taxon>
        <taxon>Alveolata</taxon>
        <taxon>Apicomplexa</taxon>
        <taxon>Aconoidasida</taxon>
        <taxon>Piroplasmida</taxon>
        <taxon>Babesiidae</taxon>
        <taxon>Babesia</taxon>
    </lineage>
</organism>
<evidence type="ECO:0000256" key="4">
    <source>
        <dbReference type="ARBA" id="ARBA00022777"/>
    </source>
</evidence>
<dbReference type="Pfam" id="PF00069">
    <property type="entry name" value="Pkinase"/>
    <property type="match status" value="1"/>
</dbReference>
<feature type="compositionally biased region" description="Basic residues" evidence="7">
    <location>
        <begin position="1"/>
        <end position="25"/>
    </location>
</feature>
<dbReference type="InterPro" id="IPR008271">
    <property type="entry name" value="Ser/Thr_kinase_AS"/>
</dbReference>
<sequence>MYRRSYSSRRHRSSHSRGHRGRRRDRSASRRDYRGRHSYDNYSSGRSSSPHRRSISRLRGVDSGHRRQSRRGALRDSRRRYDDRRDTYKVPENRYERRGVSHRDSRRRRHDRGARDRSASVSRRRRSHHKDKWHRRHRAPSRSPSEHKRHHESSDRIIHFKWEPGMMLDDYKVVKKIGDGTFGRVLHCEKNGEKYAVKVVRDVEKYVSSAKIEVDILMDIRKVDVAGESHCVVLHDHFMFKKRIMCLVFEQLGDSLYDFLKRNDYKGFFMADIQKIAYQLLKGLAFLKKNKLIHTDLKPENVLLTCGREDFIEVPFPRSVTGMMTKRPATADIKIIDFGSTIYEDDYHSSIINTRQYRSPEVILDIGWSYASDMWSLGCILIEIYTGDLLFNTHSHLEHLAMMEQTVGRIPASMLEKARKTDGYRYLHPDKLALNWPEGARSRSSEDRVKYCRSVMVGCRKSALTRYQELVKPEHRPFAEFIKYILNPDPDLRPTPEDAMEHEFLVLKLPEN</sequence>
<evidence type="ECO:0000313" key="10">
    <source>
        <dbReference type="Proteomes" id="UP000236319"/>
    </source>
</evidence>
<dbReference type="EMBL" id="BDSA01000004">
    <property type="protein sequence ID" value="GBE62154.1"/>
    <property type="molecule type" value="Genomic_DNA"/>
</dbReference>
<dbReference type="GO" id="GO:0005634">
    <property type="term" value="C:nucleus"/>
    <property type="evidence" value="ECO:0007669"/>
    <property type="project" value="TreeGrafter"/>
</dbReference>
<dbReference type="Proteomes" id="UP000236319">
    <property type="component" value="Unassembled WGS sequence"/>
</dbReference>
<evidence type="ECO:0000256" key="3">
    <source>
        <dbReference type="ARBA" id="ARBA00022741"/>
    </source>
</evidence>
<evidence type="ECO:0000256" key="1">
    <source>
        <dbReference type="ARBA" id="ARBA00022527"/>
    </source>
</evidence>
<keyword evidence="2" id="KW-0808">Transferase</keyword>
<protein>
    <submittedName>
        <fullName evidence="9">CMGC Lammer</fullName>
    </submittedName>
</protein>
<evidence type="ECO:0000259" key="8">
    <source>
        <dbReference type="PROSITE" id="PS50011"/>
    </source>
</evidence>
<dbReference type="GeneID" id="39875924"/>
<feature type="region of interest" description="Disordered" evidence="7">
    <location>
        <begin position="1"/>
        <end position="154"/>
    </location>
</feature>
<dbReference type="InterPro" id="IPR011009">
    <property type="entry name" value="Kinase-like_dom_sf"/>
</dbReference>
<dbReference type="InterPro" id="IPR017441">
    <property type="entry name" value="Protein_kinase_ATP_BS"/>
</dbReference>
<dbReference type="VEuPathDB" id="PiroplasmaDB:BOVATA_036470"/>
<dbReference type="PANTHER" id="PTHR45646:SF11">
    <property type="entry name" value="SERINE_THREONINE-PROTEIN KINASE DOA"/>
    <property type="match status" value="1"/>
</dbReference>
<feature type="domain" description="Protein kinase" evidence="8">
    <location>
        <begin position="171"/>
        <end position="505"/>
    </location>
</feature>
<keyword evidence="4" id="KW-0418">Kinase</keyword>
<dbReference type="PROSITE" id="PS00108">
    <property type="entry name" value="PROTEIN_KINASE_ST"/>
    <property type="match status" value="1"/>
</dbReference>
<dbReference type="Gene3D" id="1.10.510.10">
    <property type="entry name" value="Transferase(Phosphotransferase) domain 1"/>
    <property type="match status" value="1"/>
</dbReference>
<evidence type="ECO:0000256" key="2">
    <source>
        <dbReference type="ARBA" id="ARBA00022679"/>
    </source>
</evidence>
<keyword evidence="10" id="KW-1185">Reference proteome</keyword>
<evidence type="ECO:0000256" key="5">
    <source>
        <dbReference type="ARBA" id="ARBA00022840"/>
    </source>
</evidence>
<name>A0A2H6KGP3_9APIC</name>
<dbReference type="GO" id="GO:0004674">
    <property type="term" value="F:protein serine/threonine kinase activity"/>
    <property type="evidence" value="ECO:0007669"/>
    <property type="project" value="UniProtKB-KW"/>
</dbReference>
<dbReference type="OrthoDB" id="283111at2759"/>
<dbReference type="PROSITE" id="PS50011">
    <property type="entry name" value="PROTEIN_KINASE_DOM"/>
    <property type="match status" value="1"/>
</dbReference>
<gene>
    <name evidence="9" type="ORF">BOVATA_036470</name>
</gene>
<evidence type="ECO:0000256" key="6">
    <source>
        <dbReference type="PROSITE-ProRule" id="PRU10141"/>
    </source>
</evidence>
<keyword evidence="3 6" id="KW-0547">Nucleotide-binding</keyword>
<reference evidence="9 10" key="1">
    <citation type="journal article" date="2017" name="BMC Genomics">
        <title>Whole-genome assembly of Babesia ovata and comparative genomics between closely related pathogens.</title>
        <authorList>
            <person name="Yamagishi J."/>
            <person name="Asada M."/>
            <person name="Hakimi H."/>
            <person name="Tanaka T.Q."/>
            <person name="Sugimoto C."/>
            <person name="Kawazu S."/>
        </authorList>
    </citation>
    <scope>NUCLEOTIDE SEQUENCE [LARGE SCALE GENOMIC DNA]</scope>
    <source>
        <strain evidence="9 10">Miyake</strain>
    </source>
</reference>